<dbReference type="Proteomes" id="UP000724584">
    <property type="component" value="Unassembled WGS sequence"/>
</dbReference>
<name>A0ACB7PGT5_9PEZI</name>
<organism evidence="1 2">
    <name type="scientific">Chaetomium tenue</name>
    <dbReference type="NCBI Taxonomy" id="1854479"/>
    <lineage>
        <taxon>Eukaryota</taxon>
        <taxon>Fungi</taxon>
        <taxon>Dikarya</taxon>
        <taxon>Ascomycota</taxon>
        <taxon>Pezizomycotina</taxon>
        <taxon>Sordariomycetes</taxon>
        <taxon>Sordariomycetidae</taxon>
        <taxon>Sordariales</taxon>
        <taxon>Chaetomiaceae</taxon>
        <taxon>Chaetomium</taxon>
    </lineage>
</organism>
<sequence length="320" mass="35762">MASKESATTDAPDAEITGRTSLSSVGLDGCGTRESQSFLRPSEERRQSRQWQTPHQLSNRFAFHFILLVANLVLFGFAVYVNSRSPNKGSLGSHSVASIFRDAIQFEDRYFNVRSIYTSNGSVNTRKSDVAFSGPPRLELEEAWAKILAYQNFRVQEHELGEYKGQKSLIQLSDGSGFYMTVAVQHALHCVQRLHHHLYKDHYYSGFSDNDTFALKQHTEHCLDWLRQYVQCNADTTLIPIRWASSFPGPVSKDWGHHRCVAWEPVVEVLASRAFDPFQPGLLVHPYFGDPYAGPSGAQTGAAISQHGDGLIGGDHGPDF</sequence>
<protein>
    <submittedName>
        <fullName evidence="1">Uncharacterized protein</fullName>
    </submittedName>
</protein>
<evidence type="ECO:0000313" key="1">
    <source>
        <dbReference type="EMBL" id="KAH6641165.1"/>
    </source>
</evidence>
<accession>A0ACB7PGT5</accession>
<reference evidence="1 2" key="1">
    <citation type="journal article" date="2021" name="Nat. Commun.">
        <title>Genetic determinants of endophytism in the Arabidopsis root mycobiome.</title>
        <authorList>
            <person name="Mesny F."/>
            <person name="Miyauchi S."/>
            <person name="Thiergart T."/>
            <person name="Pickel B."/>
            <person name="Atanasova L."/>
            <person name="Karlsson M."/>
            <person name="Huettel B."/>
            <person name="Barry K.W."/>
            <person name="Haridas S."/>
            <person name="Chen C."/>
            <person name="Bauer D."/>
            <person name="Andreopoulos W."/>
            <person name="Pangilinan J."/>
            <person name="LaButti K."/>
            <person name="Riley R."/>
            <person name="Lipzen A."/>
            <person name="Clum A."/>
            <person name="Drula E."/>
            <person name="Henrissat B."/>
            <person name="Kohler A."/>
            <person name="Grigoriev I.V."/>
            <person name="Martin F.M."/>
            <person name="Hacquard S."/>
        </authorList>
    </citation>
    <scope>NUCLEOTIDE SEQUENCE [LARGE SCALE GENOMIC DNA]</scope>
    <source>
        <strain evidence="1 2">MPI-SDFR-AT-0079</strain>
    </source>
</reference>
<comment type="caution">
    <text evidence="1">The sequence shown here is derived from an EMBL/GenBank/DDBJ whole genome shotgun (WGS) entry which is preliminary data.</text>
</comment>
<keyword evidence="2" id="KW-1185">Reference proteome</keyword>
<evidence type="ECO:0000313" key="2">
    <source>
        <dbReference type="Proteomes" id="UP000724584"/>
    </source>
</evidence>
<proteinExistence type="predicted"/>
<gene>
    <name evidence="1" type="ORF">F5144DRAFT_527393</name>
</gene>
<dbReference type="EMBL" id="JAGIZQ010000002">
    <property type="protein sequence ID" value="KAH6641165.1"/>
    <property type="molecule type" value="Genomic_DNA"/>
</dbReference>